<proteinExistence type="inferred from homology"/>
<feature type="transmembrane region" description="Helical" evidence="5">
    <location>
        <begin position="12"/>
        <end position="30"/>
    </location>
</feature>
<feature type="transmembrane region" description="Helical" evidence="5">
    <location>
        <begin position="217"/>
        <end position="233"/>
    </location>
</feature>
<feature type="transmembrane region" description="Helical" evidence="5">
    <location>
        <begin position="89"/>
        <end position="110"/>
    </location>
</feature>
<comment type="similarity">
    <text evidence="2">Belongs to the glycosyltransferase 2 family.</text>
</comment>
<feature type="transmembrane region" description="Helical" evidence="5">
    <location>
        <begin position="163"/>
        <end position="186"/>
    </location>
</feature>
<name>A0ABR7DBK1_9CLOT</name>
<dbReference type="Proteomes" id="UP000596929">
    <property type="component" value="Unassembled WGS sequence"/>
</dbReference>
<feature type="transmembrane region" description="Helical" evidence="5">
    <location>
        <begin position="338"/>
        <end position="366"/>
    </location>
</feature>
<dbReference type="Pfam" id="PF00535">
    <property type="entry name" value="Glycos_transf_2"/>
    <property type="match status" value="1"/>
</dbReference>
<keyword evidence="5" id="KW-0472">Membrane</keyword>
<feature type="transmembrane region" description="Helical" evidence="5">
    <location>
        <begin position="122"/>
        <end position="143"/>
    </location>
</feature>
<feature type="domain" description="Glycosyltransferase 2-like" evidence="6">
    <location>
        <begin position="442"/>
        <end position="615"/>
    </location>
</feature>
<dbReference type="InterPro" id="IPR029044">
    <property type="entry name" value="Nucleotide-diphossugar_trans"/>
</dbReference>
<evidence type="ECO:0000256" key="5">
    <source>
        <dbReference type="SAM" id="Phobius"/>
    </source>
</evidence>
<reference evidence="7 8" key="1">
    <citation type="submission" date="2020-08" db="EMBL/GenBank/DDBJ databases">
        <title>Genome public.</title>
        <authorList>
            <person name="Liu C."/>
            <person name="Sun Q."/>
        </authorList>
    </citation>
    <scope>NUCLEOTIDE SEQUENCE [LARGE SCALE GENOMIC DNA]</scope>
    <source>
        <strain evidence="7 8">NSJ-6</strain>
    </source>
</reference>
<evidence type="ECO:0000313" key="8">
    <source>
        <dbReference type="Proteomes" id="UP000596929"/>
    </source>
</evidence>
<dbReference type="InterPro" id="IPR001173">
    <property type="entry name" value="Glyco_trans_2-like"/>
</dbReference>
<evidence type="ECO:0000259" key="6">
    <source>
        <dbReference type="Pfam" id="PF00535"/>
    </source>
</evidence>
<organism evidence="7 8">
    <name type="scientific">Clostridium hominis</name>
    <dbReference type="NCBI Taxonomy" id="2763036"/>
    <lineage>
        <taxon>Bacteria</taxon>
        <taxon>Bacillati</taxon>
        <taxon>Bacillota</taxon>
        <taxon>Clostridia</taxon>
        <taxon>Eubacteriales</taxon>
        <taxon>Clostridiaceae</taxon>
        <taxon>Clostridium</taxon>
    </lineage>
</organism>
<feature type="transmembrane region" description="Helical" evidence="5">
    <location>
        <begin position="300"/>
        <end position="317"/>
    </location>
</feature>
<keyword evidence="7" id="KW-0436">Ligase</keyword>
<dbReference type="CDD" id="cd04186">
    <property type="entry name" value="GT_2_like_c"/>
    <property type="match status" value="1"/>
</dbReference>
<dbReference type="RefSeq" id="WP_186859339.1">
    <property type="nucleotide sequence ID" value="NZ_JACOOO010000004.1"/>
</dbReference>
<feature type="transmembrane region" description="Helical" evidence="5">
    <location>
        <begin position="36"/>
        <end position="53"/>
    </location>
</feature>
<evidence type="ECO:0000256" key="2">
    <source>
        <dbReference type="ARBA" id="ARBA00006739"/>
    </source>
</evidence>
<feature type="transmembrane region" description="Helical" evidence="5">
    <location>
        <begin position="65"/>
        <end position="83"/>
    </location>
</feature>
<dbReference type="Pfam" id="PF13425">
    <property type="entry name" value="O-antigen_lig"/>
    <property type="match status" value="1"/>
</dbReference>
<keyword evidence="5" id="KW-0812">Transmembrane</keyword>
<accession>A0ABR7DBK1</accession>
<sequence>MRLESEKSDYKIMYSIVLLYPLIDIFYVINEIYLKIEFPINQIIRGVILLFIIKQFIKTKDIFKVGILAAILGINELFYLFLFKEDNSLISNLGYVLKILLFISTFYAIRNMLKNKSIKMEKLLKVISFSSIIISCNILLAKYFGLGFTSYIGDVARNGFKGYFLTINMVVSFMTIITPIVFATYIQSKEKKFFYLYLVDIYALICTGSKFGVLSSLFMIVLMGVYFISKIDMKKYLKKLLLVSGISLIILVLFLGKDILNFINALIQDYEKVNYQNIFAYLLNNRNLQILYLNEFIDKLGWIISPLMLFGLGFSNANKIIESGKSDFKIIEMDFHGLLYYSGIIVATVVIVFIVIRLSKLIVFVIKNKRDFMLWSILTSILLVLVQSILGGHVIYEAGPGFYFSIVLAISEYIVNNRYSIIEDKYTDTSEIKIINEDKIGIVLVNYNGEKFNDDCLESIFNSDYKNYEIIIVDNNSSDNSVDVLKQKYSNKIKLIELEENLGFSFANNVGIELAIKNNCDYILLLNNDTIINKDMITTMVNASEDKKYIVSPKIYYYSNKNIIWSAGGKIDWNKGITIQYGMGEEDSYAVNKKCEIDFATGCCILIPNNVFKTIGFLSDEYFLYYEDTDYCVRIRRAGFKIIYEPKAVMYHRVSASTGGTKSPLYIYYMTRNRLIFNKKFNKRNIIAMSYFYTTTIIKSIINKIKKQDYIVEETKRGISDYKDSVSGKSDRF</sequence>
<evidence type="ECO:0000256" key="3">
    <source>
        <dbReference type="ARBA" id="ARBA00022676"/>
    </source>
</evidence>
<comment type="caution">
    <text evidence="7">The sequence shown here is derived from an EMBL/GenBank/DDBJ whole genome shotgun (WGS) entry which is preliminary data.</text>
</comment>
<protein>
    <submittedName>
        <fullName evidence="7">O-antigen ligase family protein</fullName>
    </submittedName>
</protein>
<dbReference type="GO" id="GO:0016874">
    <property type="term" value="F:ligase activity"/>
    <property type="evidence" value="ECO:0007669"/>
    <property type="project" value="UniProtKB-KW"/>
</dbReference>
<keyword evidence="5" id="KW-1133">Transmembrane helix</keyword>
<keyword evidence="4" id="KW-0808">Transferase</keyword>
<dbReference type="PANTHER" id="PTHR43179:SF12">
    <property type="entry name" value="GALACTOFURANOSYLTRANSFERASE GLFT2"/>
    <property type="match status" value="1"/>
</dbReference>
<dbReference type="EMBL" id="JACOOO010000004">
    <property type="protein sequence ID" value="MBC5628073.1"/>
    <property type="molecule type" value="Genomic_DNA"/>
</dbReference>
<dbReference type="SUPFAM" id="SSF53448">
    <property type="entry name" value="Nucleotide-diphospho-sugar transferases"/>
    <property type="match status" value="1"/>
</dbReference>
<dbReference type="Gene3D" id="3.90.550.10">
    <property type="entry name" value="Spore Coat Polysaccharide Biosynthesis Protein SpsA, Chain A"/>
    <property type="match status" value="1"/>
</dbReference>
<feature type="transmembrane region" description="Helical" evidence="5">
    <location>
        <begin position="372"/>
        <end position="396"/>
    </location>
</feature>
<gene>
    <name evidence="7" type="ORF">H8S20_04110</name>
</gene>
<evidence type="ECO:0000256" key="4">
    <source>
        <dbReference type="ARBA" id="ARBA00022679"/>
    </source>
</evidence>
<feature type="transmembrane region" description="Helical" evidence="5">
    <location>
        <begin position="240"/>
        <end position="256"/>
    </location>
</feature>
<dbReference type="InterPro" id="IPR049504">
    <property type="entry name" value="O-antigen_lig"/>
</dbReference>
<dbReference type="PANTHER" id="PTHR43179">
    <property type="entry name" value="RHAMNOSYLTRANSFERASE WBBL"/>
    <property type="match status" value="1"/>
</dbReference>
<keyword evidence="8" id="KW-1185">Reference proteome</keyword>
<comment type="pathway">
    <text evidence="1">Cell wall biogenesis; cell wall polysaccharide biosynthesis.</text>
</comment>
<keyword evidence="3" id="KW-0328">Glycosyltransferase</keyword>
<evidence type="ECO:0000256" key="1">
    <source>
        <dbReference type="ARBA" id="ARBA00004776"/>
    </source>
</evidence>
<evidence type="ECO:0000313" key="7">
    <source>
        <dbReference type="EMBL" id="MBC5628073.1"/>
    </source>
</evidence>